<dbReference type="Gene3D" id="3.40.50.150">
    <property type="entry name" value="Vaccinia Virus protein VP39"/>
    <property type="match status" value="1"/>
</dbReference>
<dbReference type="SMART" id="SM00363">
    <property type="entry name" value="S4"/>
    <property type="match status" value="1"/>
</dbReference>
<dbReference type="NCBIfam" id="TIGR00478">
    <property type="entry name" value="tly"/>
    <property type="match status" value="1"/>
</dbReference>
<keyword evidence="5" id="KW-0489">Methyltransferase</keyword>
<dbReference type="Proteomes" id="UP000449710">
    <property type="component" value="Unassembled WGS sequence"/>
</dbReference>
<reference evidence="5 6" key="1">
    <citation type="submission" date="2019-04" db="EMBL/GenBank/DDBJ databases">
        <title>Isachenkonia alkalipeptolytica gen. nov. sp. nov. a new anaerobic, alkiliphilic organothrophic bacterium capable to reduce synthesized ferrihydrite isolated from a soda lake.</title>
        <authorList>
            <person name="Toshchakov S.V."/>
            <person name="Zavarzina D.G."/>
            <person name="Zhilina T.N."/>
            <person name="Kostrikina N.A."/>
            <person name="Kublanov I.V."/>
        </authorList>
    </citation>
    <scope>NUCLEOTIDE SEQUENCE [LARGE SCALE GENOMIC DNA]</scope>
    <source>
        <strain evidence="5 6">Z-1701</strain>
    </source>
</reference>
<feature type="domain" description="RNA-binding S4" evidence="4">
    <location>
        <begin position="4"/>
        <end position="66"/>
    </location>
</feature>
<dbReference type="SUPFAM" id="SSF53335">
    <property type="entry name" value="S-adenosyl-L-methionine-dependent methyltransferases"/>
    <property type="match status" value="1"/>
</dbReference>
<comment type="similarity">
    <text evidence="2">Belongs to the TlyA family.</text>
</comment>
<dbReference type="InterPro" id="IPR047048">
    <property type="entry name" value="TlyA"/>
</dbReference>
<keyword evidence="6" id="KW-1185">Reference proteome</keyword>
<dbReference type="PIRSF" id="PIRSF005578">
    <property type="entry name" value="TlyA"/>
    <property type="match status" value="1"/>
</dbReference>
<name>A0AA43XKZ6_9CLOT</name>
<dbReference type="PROSITE" id="PS50889">
    <property type="entry name" value="S4"/>
    <property type="match status" value="1"/>
</dbReference>
<sequence length="273" mass="30471">MKKERLDILLVDKGLLDSREKAKRRIMSGTVFVDGQRCDKPGMKVAPEASIDIKGKSLPFVSRGGLKLKKAVEEFGLDLSNTVCLDIGSSTGGFTDCMLQEGARKVFSIDVGYGQLAYKLRQDPRVVVMERTNIRHVTLADIKEKADFISVDVSFISLKLVLPVAKKLLKENGCMVVLIKPQFEAGRGKVGKNGVIRNPQTHREVLIKVIDFIQEENIGIAQLSFSPIQGPKGNMEFLAYLQNQNDYWEKSTTEDNVERVVSKAHDNFEKSKV</sequence>
<dbReference type="GO" id="GO:0003723">
    <property type="term" value="F:RNA binding"/>
    <property type="evidence" value="ECO:0007669"/>
    <property type="project" value="UniProtKB-KW"/>
</dbReference>
<dbReference type="EMBL" id="SUMG01000011">
    <property type="protein sequence ID" value="NBG88778.1"/>
    <property type="molecule type" value="Genomic_DNA"/>
</dbReference>
<dbReference type="PANTHER" id="PTHR32319:SF0">
    <property type="entry name" value="BACTERIAL HEMOLYSIN-LIKE PROTEIN"/>
    <property type="match status" value="1"/>
</dbReference>
<evidence type="ECO:0000313" key="6">
    <source>
        <dbReference type="Proteomes" id="UP000449710"/>
    </source>
</evidence>
<accession>A0AA43XKZ6</accession>
<dbReference type="CDD" id="cd00165">
    <property type="entry name" value="S4"/>
    <property type="match status" value="1"/>
</dbReference>
<keyword evidence="5" id="KW-0808">Transferase</keyword>
<organism evidence="5 6">
    <name type="scientific">Isachenkonia alkalipeptolytica</name>
    <dbReference type="NCBI Taxonomy" id="2565777"/>
    <lineage>
        <taxon>Bacteria</taxon>
        <taxon>Bacillati</taxon>
        <taxon>Bacillota</taxon>
        <taxon>Clostridia</taxon>
        <taxon>Eubacteriales</taxon>
        <taxon>Clostridiaceae</taxon>
        <taxon>Isachenkonia</taxon>
    </lineage>
</organism>
<protein>
    <submittedName>
        <fullName evidence="5">TlyA family RNA methyltransferase</fullName>
    </submittedName>
</protein>
<dbReference type="PANTHER" id="PTHR32319">
    <property type="entry name" value="BACTERIAL HEMOLYSIN-LIKE PROTEIN"/>
    <property type="match status" value="1"/>
</dbReference>
<dbReference type="SUPFAM" id="SSF55174">
    <property type="entry name" value="Alpha-L RNA-binding motif"/>
    <property type="match status" value="1"/>
</dbReference>
<gene>
    <name evidence="5" type="ORF">ISALK_09715</name>
</gene>
<dbReference type="AlphaFoldDB" id="A0AA43XKZ6"/>
<dbReference type="InterPro" id="IPR004538">
    <property type="entry name" value="Hemolysin_A/TlyA"/>
</dbReference>
<comment type="caution">
    <text evidence="5">The sequence shown here is derived from an EMBL/GenBank/DDBJ whole genome shotgun (WGS) entry which is preliminary data.</text>
</comment>
<dbReference type="GO" id="GO:0008168">
    <property type="term" value="F:methyltransferase activity"/>
    <property type="evidence" value="ECO:0007669"/>
    <property type="project" value="UniProtKB-KW"/>
</dbReference>
<dbReference type="Gene3D" id="3.10.290.10">
    <property type="entry name" value="RNA-binding S4 domain"/>
    <property type="match status" value="1"/>
</dbReference>
<dbReference type="GO" id="GO:0032259">
    <property type="term" value="P:methylation"/>
    <property type="evidence" value="ECO:0007669"/>
    <property type="project" value="UniProtKB-KW"/>
</dbReference>
<dbReference type="InterPro" id="IPR002942">
    <property type="entry name" value="S4_RNA-bd"/>
</dbReference>
<dbReference type="CDD" id="cd02440">
    <property type="entry name" value="AdoMet_MTases"/>
    <property type="match status" value="1"/>
</dbReference>
<keyword evidence="1 3" id="KW-0694">RNA-binding</keyword>
<dbReference type="InterPro" id="IPR036986">
    <property type="entry name" value="S4_RNA-bd_sf"/>
</dbReference>
<dbReference type="Pfam" id="PF01728">
    <property type="entry name" value="FtsJ"/>
    <property type="match status" value="1"/>
</dbReference>
<evidence type="ECO:0000259" key="4">
    <source>
        <dbReference type="SMART" id="SM00363"/>
    </source>
</evidence>
<dbReference type="InterPro" id="IPR002877">
    <property type="entry name" value="RNA_MeTrfase_FtsJ_dom"/>
</dbReference>
<dbReference type="RefSeq" id="WP_160721738.1">
    <property type="nucleotide sequence ID" value="NZ_SUMG01000011.1"/>
</dbReference>
<proteinExistence type="inferred from homology"/>
<evidence type="ECO:0000256" key="3">
    <source>
        <dbReference type="PROSITE-ProRule" id="PRU00182"/>
    </source>
</evidence>
<evidence type="ECO:0000313" key="5">
    <source>
        <dbReference type="EMBL" id="NBG88778.1"/>
    </source>
</evidence>
<dbReference type="Pfam" id="PF01479">
    <property type="entry name" value="S4"/>
    <property type="match status" value="1"/>
</dbReference>
<evidence type="ECO:0000256" key="1">
    <source>
        <dbReference type="ARBA" id="ARBA00022884"/>
    </source>
</evidence>
<dbReference type="InterPro" id="IPR029063">
    <property type="entry name" value="SAM-dependent_MTases_sf"/>
</dbReference>
<evidence type="ECO:0000256" key="2">
    <source>
        <dbReference type="ARBA" id="ARBA00029460"/>
    </source>
</evidence>